<evidence type="ECO:0000313" key="1">
    <source>
        <dbReference type="EMBL" id="MCB2408703.1"/>
    </source>
</evidence>
<reference evidence="1" key="1">
    <citation type="submission" date="2021-10" db="EMBL/GenBank/DDBJ databases">
        <authorList>
            <person name="Dean J.D."/>
            <person name="Kim M.K."/>
            <person name="Newey C.N."/>
            <person name="Stoker T.S."/>
            <person name="Thompson D.W."/>
            <person name="Grose J.H."/>
        </authorList>
    </citation>
    <scope>NUCLEOTIDE SEQUENCE</scope>
    <source>
        <strain evidence="1">BT178</strain>
    </source>
</reference>
<name>A0ABS8ARS8_9BACT</name>
<accession>A0ABS8ARS8</accession>
<sequence length="78" mass="8717">MLTVQLKDAGFYEISWPTQIVEGTTFIRPGARESVRVFVPHHSPEVEVYTGALKEGRLIYQGPADMAAQLTVLTNRNN</sequence>
<dbReference type="Proteomes" id="UP001165296">
    <property type="component" value="Unassembled WGS sequence"/>
</dbReference>
<evidence type="ECO:0000313" key="2">
    <source>
        <dbReference type="Proteomes" id="UP001165296"/>
    </source>
</evidence>
<dbReference type="EMBL" id="JAJADR010000003">
    <property type="protein sequence ID" value="MCB2408703.1"/>
    <property type="molecule type" value="Genomic_DNA"/>
</dbReference>
<organism evidence="1 2">
    <name type="scientific">Hymenobacter lucidus</name>
    <dbReference type="NCBI Taxonomy" id="2880930"/>
    <lineage>
        <taxon>Bacteria</taxon>
        <taxon>Pseudomonadati</taxon>
        <taxon>Bacteroidota</taxon>
        <taxon>Cytophagia</taxon>
        <taxon>Cytophagales</taxon>
        <taxon>Hymenobacteraceae</taxon>
        <taxon>Hymenobacter</taxon>
    </lineage>
</organism>
<keyword evidence="2" id="KW-1185">Reference proteome</keyword>
<dbReference type="RefSeq" id="WP_226175982.1">
    <property type="nucleotide sequence ID" value="NZ_JAJADR010000003.1"/>
</dbReference>
<gene>
    <name evidence="1" type="ORF">LGH74_12010</name>
</gene>
<proteinExistence type="predicted"/>
<protein>
    <submittedName>
        <fullName evidence="1">Uncharacterized protein</fullName>
    </submittedName>
</protein>
<comment type="caution">
    <text evidence="1">The sequence shown here is derived from an EMBL/GenBank/DDBJ whole genome shotgun (WGS) entry which is preliminary data.</text>
</comment>